<protein>
    <submittedName>
        <fullName evidence="2">Uncharacterized protein</fullName>
    </submittedName>
</protein>
<feature type="transmembrane region" description="Helical" evidence="1">
    <location>
        <begin position="57"/>
        <end position="76"/>
    </location>
</feature>
<keyword evidence="1" id="KW-0812">Transmembrane</keyword>
<dbReference type="Proteomes" id="UP001374535">
    <property type="component" value="Chromosome 9"/>
</dbReference>
<accession>A0AAQ3MXT4</accession>
<keyword evidence="1" id="KW-1133">Transmembrane helix</keyword>
<reference evidence="2 3" key="1">
    <citation type="journal article" date="2023" name="Life. Sci Alliance">
        <title>Evolutionary insights into 3D genome organization and epigenetic landscape of Vigna mungo.</title>
        <authorList>
            <person name="Junaid A."/>
            <person name="Singh B."/>
            <person name="Bhatia S."/>
        </authorList>
    </citation>
    <scope>NUCLEOTIDE SEQUENCE [LARGE SCALE GENOMIC DNA]</scope>
    <source>
        <strain evidence="2">Urdbean</strain>
    </source>
</reference>
<evidence type="ECO:0000256" key="1">
    <source>
        <dbReference type="SAM" id="Phobius"/>
    </source>
</evidence>
<gene>
    <name evidence="2" type="ORF">V8G54_031261</name>
</gene>
<keyword evidence="3" id="KW-1185">Reference proteome</keyword>
<name>A0AAQ3MXT4_VIGMU</name>
<evidence type="ECO:0000313" key="3">
    <source>
        <dbReference type="Proteomes" id="UP001374535"/>
    </source>
</evidence>
<keyword evidence="1" id="KW-0472">Membrane</keyword>
<dbReference type="EMBL" id="CP144692">
    <property type="protein sequence ID" value="WVY99110.1"/>
    <property type="molecule type" value="Genomic_DNA"/>
</dbReference>
<organism evidence="2 3">
    <name type="scientific">Vigna mungo</name>
    <name type="common">Black gram</name>
    <name type="synonym">Phaseolus mungo</name>
    <dbReference type="NCBI Taxonomy" id="3915"/>
    <lineage>
        <taxon>Eukaryota</taxon>
        <taxon>Viridiplantae</taxon>
        <taxon>Streptophyta</taxon>
        <taxon>Embryophyta</taxon>
        <taxon>Tracheophyta</taxon>
        <taxon>Spermatophyta</taxon>
        <taxon>Magnoliopsida</taxon>
        <taxon>eudicotyledons</taxon>
        <taxon>Gunneridae</taxon>
        <taxon>Pentapetalae</taxon>
        <taxon>rosids</taxon>
        <taxon>fabids</taxon>
        <taxon>Fabales</taxon>
        <taxon>Fabaceae</taxon>
        <taxon>Papilionoideae</taxon>
        <taxon>50 kb inversion clade</taxon>
        <taxon>NPAAA clade</taxon>
        <taxon>indigoferoid/millettioid clade</taxon>
        <taxon>Phaseoleae</taxon>
        <taxon>Vigna</taxon>
    </lineage>
</organism>
<sequence length="121" mass="13575">MWVERCSDIVFDEEFSRDCCRRTWFSDSMSENFSSSLCIAVFNWIIFDSASKVCFNLSSLILFASSYLFSVSPIFSSNELTRVLSFSFSLVSFSNRAWSTTGTSCMTGALSASLFAASRSF</sequence>
<evidence type="ECO:0000313" key="2">
    <source>
        <dbReference type="EMBL" id="WVY99110.1"/>
    </source>
</evidence>
<proteinExistence type="predicted"/>
<dbReference type="AlphaFoldDB" id="A0AAQ3MXT4"/>
<feature type="transmembrane region" description="Helical" evidence="1">
    <location>
        <begin position="96"/>
        <end position="117"/>
    </location>
</feature>